<dbReference type="PROSITE" id="PS00678">
    <property type="entry name" value="WD_REPEATS_1"/>
    <property type="match status" value="2"/>
</dbReference>
<feature type="repeat" description="WD" evidence="5">
    <location>
        <begin position="59"/>
        <end position="105"/>
    </location>
</feature>
<dbReference type="Gene3D" id="2.130.10.10">
    <property type="entry name" value="YVTN repeat-like/Quinoprotein amine dehydrogenase"/>
    <property type="match status" value="1"/>
</dbReference>
<keyword evidence="10" id="KW-1185">Reference proteome</keyword>
<dbReference type="InterPro" id="IPR015943">
    <property type="entry name" value="WD40/YVTN_repeat-like_dom_sf"/>
</dbReference>
<dbReference type="PANTHER" id="PTHR19849:SF0">
    <property type="entry name" value="PHOSPHOLIPASE A-2-ACTIVATING PROTEIN"/>
    <property type="match status" value="1"/>
</dbReference>
<dbReference type="Proteomes" id="UP000822688">
    <property type="component" value="Chromosome 1"/>
</dbReference>
<evidence type="ECO:0000256" key="5">
    <source>
        <dbReference type="PROSITE-ProRule" id="PRU00221"/>
    </source>
</evidence>
<comment type="caution">
    <text evidence="9">The sequence shown here is derived from an EMBL/GenBank/DDBJ whole genome shotgun (WGS) entry which is preliminary data.</text>
</comment>
<dbReference type="FunFam" id="2.130.10.10:FF:000236">
    <property type="entry name" value="Polyubiquitin binding protein (Doa1/Ufd3)"/>
    <property type="match status" value="1"/>
</dbReference>
<feature type="repeat" description="WD" evidence="5">
    <location>
        <begin position="225"/>
        <end position="255"/>
    </location>
</feature>
<evidence type="ECO:0000259" key="7">
    <source>
        <dbReference type="PROSITE" id="PS51394"/>
    </source>
</evidence>
<evidence type="ECO:0000259" key="8">
    <source>
        <dbReference type="PROSITE" id="PS51396"/>
    </source>
</evidence>
<keyword evidence="2" id="KW-0963">Cytoplasm</keyword>
<dbReference type="EMBL" id="CM026421">
    <property type="protein sequence ID" value="KAG0592329.1"/>
    <property type="molecule type" value="Genomic_DNA"/>
</dbReference>
<feature type="repeat" description="WD" evidence="5">
    <location>
        <begin position="185"/>
        <end position="225"/>
    </location>
</feature>
<dbReference type="InterPro" id="IPR038122">
    <property type="entry name" value="PFU_sf"/>
</dbReference>
<feature type="region of interest" description="Disordered" evidence="6">
    <location>
        <begin position="466"/>
        <end position="496"/>
    </location>
</feature>
<dbReference type="PRINTS" id="PR00320">
    <property type="entry name" value="GPROTEINBRPT"/>
</dbReference>
<protein>
    <recommendedName>
        <fullName evidence="11">Phospholipase A-2-activating protein</fullName>
    </recommendedName>
</protein>
<evidence type="ECO:0000256" key="2">
    <source>
        <dbReference type="ARBA" id="ARBA00022490"/>
    </source>
</evidence>
<dbReference type="InterPro" id="IPR020472">
    <property type="entry name" value="WD40_PAC1"/>
</dbReference>
<sequence length="772" mass="83382">MGEESPQYTLRCQLFGHEEDVRGLGVSHDGVIATGSRDKSVRIWNSKEGEREYNLDKTLVGHTNFVGTVAWIPPNEALPAGGLVSGGMDTRVLVWDLENASIAKDLKGHKLQVSNVAVVDSNGDILSASVDSTVRRWRNGKVVEVLEGHEGPVQAVISLPNGDVVTGSSDTTMRLWRGSACISTIRGHTDTVRGLTLMPNVGIVSASHDGSVRLWALSGEQLLEFVGHTAIVYSVASHSSGDIASGSEDGFAKIWRGGVCVQSIEHPGCVWDVAFLPNGDLVTACSDGVARVWTREKKLYAPAEEMEAFVSLVSSRKTAAKTVGGVKVEDLPGVEALEEPGTKNGQTRIVREGTSGVAYSWNLNEYKWEKVGEVVDGPGNSAEAKTLHGVTYDYVFDVDIGDGLPTRKLPYNVGDNPYDIADKWLEDEGLSPGYRQQVVEFILQNTGNAAATTGFDPNYVDPYTGANAYVPGQQARQPQTSRSAAPTPVTSTPSTPVYKHVPMKGMLFFDTAQFEGITKKLTEFSAAWAAEEAHKELALSQADTSRIQAMIATLKETSRYHASSFADVDFKLLTKMALQWPVENIFPVLDLMRMMLLHPQCAAHFANEATTGNDVLLEALRRATGEPVLIPNLLTSARVAVNAFKNSALRNWSAKNRSEILDLFSGCCSSMNKNVRLAFVTLVLNYSVLSLENKDEEGQIQVLSAAVEMADAQEADVEVRFRALVALGTLIHTGSVKNVAVDLDARSLATSACKSSVAKVAEVGKDIDNLLK</sequence>
<name>A0A8T0JBP0_CERPU</name>
<feature type="repeat" description="WD" evidence="5">
    <location>
        <begin position="106"/>
        <end position="137"/>
    </location>
</feature>
<comment type="subcellular location">
    <subcellularLocation>
        <location evidence="1">Cytoplasm</location>
    </subcellularLocation>
</comment>
<evidence type="ECO:0000256" key="3">
    <source>
        <dbReference type="ARBA" id="ARBA00022574"/>
    </source>
</evidence>
<dbReference type="InterPro" id="IPR019775">
    <property type="entry name" value="WD40_repeat_CS"/>
</dbReference>
<evidence type="ECO:0000256" key="6">
    <source>
        <dbReference type="SAM" id="MobiDB-lite"/>
    </source>
</evidence>
<evidence type="ECO:0000256" key="4">
    <source>
        <dbReference type="ARBA" id="ARBA00022737"/>
    </source>
</evidence>
<proteinExistence type="predicted"/>
<organism evidence="9 10">
    <name type="scientific">Ceratodon purpureus</name>
    <name type="common">Fire moss</name>
    <name type="synonym">Dicranum purpureum</name>
    <dbReference type="NCBI Taxonomy" id="3225"/>
    <lineage>
        <taxon>Eukaryota</taxon>
        <taxon>Viridiplantae</taxon>
        <taxon>Streptophyta</taxon>
        <taxon>Embryophyta</taxon>
        <taxon>Bryophyta</taxon>
        <taxon>Bryophytina</taxon>
        <taxon>Bryopsida</taxon>
        <taxon>Dicranidae</taxon>
        <taxon>Pseudoditrichales</taxon>
        <taxon>Ditrichaceae</taxon>
        <taxon>Ceratodon</taxon>
    </lineage>
</organism>
<evidence type="ECO:0000313" key="9">
    <source>
        <dbReference type="EMBL" id="KAG0592329.1"/>
    </source>
</evidence>
<dbReference type="GO" id="GO:0010992">
    <property type="term" value="P:ubiquitin recycling"/>
    <property type="evidence" value="ECO:0007669"/>
    <property type="project" value="TreeGrafter"/>
</dbReference>
<accession>A0A8T0JBP0</accession>
<dbReference type="GO" id="GO:0005737">
    <property type="term" value="C:cytoplasm"/>
    <property type="evidence" value="ECO:0007669"/>
    <property type="project" value="UniProtKB-SubCell"/>
</dbReference>
<gene>
    <name evidence="9" type="ORF">KC19_1G243200</name>
</gene>
<dbReference type="Pfam" id="PF08324">
    <property type="entry name" value="PUL"/>
    <property type="match status" value="1"/>
</dbReference>
<feature type="domain" description="PUL" evidence="8">
    <location>
        <begin position="499"/>
        <end position="770"/>
    </location>
</feature>
<feature type="repeat" description="WD" evidence="5">
    <location>
        <begin position="14"/>
        <end position="54"/>
    </location>
</feature>
<dbReference type="FunFam" id="1.25.10.10:FF:000250">
    <property type="entry name" value="Phospholipase A-2-activating protein isoform A"/>
    <property type="match status" value="1"/>
</dbReference>
<dbReference type="Gene3D" id="3.10.20.870">
    <property type="entry name" value="PFU (PLAA family ubiquitin binding), C-terminal domain"/>
    <property type="match status" value="1"/>
</dbReference>
<dbReference type="AlphaFoldDB" id="A0A8T0JBP0"/>
<dbReference type="InterPro" id="IPR011989">
    <property type="entry name" value="ARM-like"/>
</dbReference>
<dbReference type="CDD" id="cd00200">
    <property type="entry name" value="WD40"/>
    <property type="match status" value="1"/>
</dbReference>
<dbReference type="GO" id="GO:0005634">
    <property type="term" value="C:nucleus"/>
    <property type="evidence" value="ECO:0007669"/>
    <property type="project" value="TreeGrafter"/>
</dbReference>
<feature type="compositionally biased region" description="Low complexity" evidence="6">
    <location>
        <begin position="480"/>
        <end position="496"/>
    </location>
</feature>
<feature type="domain" description="PFU" evidence="7">
    <location>
        <begin position="360"/>
        <end position="456"/>
    </location>
</feature>
<dbReference type="InterPro" id="IPR013535">
    <property type="entry name" value="PUL_dom"/>
</dbReference>
<keyword evidence="3 5" id="KW-0853">WD repeat</keyword>
<dbReference type="SUPFAM" id="SSF50978">
    <property type="entry name" value="WD40 repeat-like"/>
    <property type="match status" value="1"/>
</dbReference>
<dbReference type="InterPro" id="IPR001680">
    <property type="entry name" value="WD40_rpt"/>
</dbReference>
<evidence type="ECO:0000256" key="1">
    <source>
        <dbReference type="ARBA" id="ARBA00004496"/>
    </source>
</evidence>
<dbReference type="PANTHER" id="PTHR19849">
    <property type="entry name" value="PHOSPHOLIPASE A-2-ACTIVATING PROTEIN"/>
    <property type="match status" value="1"/>
</dbReference>
<evidence type="ECO:0008006" key="11">
    <source>
        <dbReference type="Google" id="ProtNLM"/>
    </source>
</evidence>
<dbReference type="SMART" id="SM00320">
    <property type="entry name" value="WD40"/>
    <property type="match status" value="8"/>
</dbReference>
<dbReference type="GO" id="GO:0043161">
    <property type="term" value="P:proteasome-mediated ubiquitin-dependent protein catabolic process"/>
    <property type="evidence" value="ECO:0007669"/>
    <property type="project" value="TreeGrafter"/>
</dbReference>
<dbReference type="GO" id="GO:0043130">
    <property type="term" value="F:ubiquitin binding"/>
    <property type="evidence" value="ECO:0007669"/>
    <property type="project" value="TreeGrafter"/>
</dbReference>
<keyword evidence="4" id="KW-0677">Repeat</keyword>
<dbReference type="PROSITE" id="PS50082">
    <property type="entry name" value="WD_REPEATS_2"/>
    <property type="match status" value="6"/>
</dbReference>
<dbReference type="PROSITE" id="PS51394">
    <property type="entry name" value="PFU"/>
    <property type="match status" value="1"/>
</dbReference>
<dbReference type="Gene3D" id="1.25.10.10">
    <property type="entry name" value="Leucine-rich Repeat Variant"/>
    <property type="match status" value="1"/>
</dbReference>
<dbReference type="InterPro" id="IPR015155">
    <property type="entry name" value="PFU"/>
</dbReference>
<reference evidence="9" key="1">
    <citation type="submission" date="2020-06" db="EMBL/GenBank/DDBJ databases">
        <title>WGS assembly of Ceratodon purpureus strain R40.</title>
        <authorList>
            <person name="Carey S.B."/>
            <person name="Jenkins J."/>
            <person name="Shu S."/>
            <person name="Lovell J.T."/>
            <person name="Sreedasyam A."/>
            <person name="Maumus F."/>
            <person name="Tiley G.P."/>
            <person name="Fernandez-Pozo N."/>
            <person name="Barry K."/>
            <person name="Chen C."/>
            <person name="Wang M."/>
            <person name="Lipzen A."/>
            <person name="Daum C."/>
            <person name="Saski C.A."/>
            <person name="Payton A.C."/>
            <person name="Mcbreen J.C."/>
            <person name="Conrad R.E."/>
            <person name="Kollar L.M."/>
            <person name="Olsson S."/>
            <person name="Huttunen S."/>
            <person name="Landis J.B."/>
            <person name="Wickett N.J."/>
            <person name="Johnson M.G."/>
            <person name="Rensing S.A."/>
            <person name="Grimwood J."/>
            <person name="Schmutz J."/>
            <person name="Mcdaniel S.F."/>
        </authorList>
    </citation>
    <scope>NUCLEOTIDE SEQUENCE</scope>
    <source>
        <strain evidence="9">R40</strain>
    </source>
</reference>
<dbReference type="Pfam" id="PF00400">
    <property type="entry name" value="WD40"/>
    <property type="match status" value="7"/>
</dbReference>
<dbReference type="PROSITE" id="PS51396">
    <property type="entry name" value="PUL"/>
    <property type="match status" value="1"/>
</dbReference>
<dbReference type="Pfam" id="PF09070">
    <property type="entry name" value="PFU"/>
    <property type="match status" value="1"/>
</dbReference>
<dbReference type="InterPro" id="IPR036322">
    <property type="entry name" value="WD40_repeat_dom_sf"/>
</dbReference>
<dbReference type="PROSITE" id="PS50294">
    <property type="entry name" value="WD_REPEATS_REGION"/>
    <property type="match status" value="4"/>
</dbReference>
<evidence type="ECO:0000313" key="10">
    <source>
        <dbReference type="Proteomes" id="UP000822688"/>
    </source>
</evidence>
<feature type="repeat" description="WD" evidence="5">
    <location>
        <begin position="146"/>
        <end position="176"/>
    </location>
</feature>